<dbReference type="AlphaFoldDB" id="A0A917QHV6"/>
<proteinExistence type="predicted"/>
<protein>
    <submittedName>
        <fullName evidence="1">Uncharacterized protein</fullName>
    </submittedName>
</protein>
<evidence type="ECO:0000313" key="1">
    <source>
        <dbReference type="EMBL" id="GGK51102.1"/>
    </source>
</evidence>
<sequence>MSRGLPGRDEAVRYLSAQGWLPGEVWRHGVIWSYGEFDVLVPDDGVADFAPRMRALTRCVGELERRSPAVVARDLVSGGVDVIGYRVGEVGDDISLEATADALVALQSLLLTCAGQVADEDSGARFLRPGMVGELLGDVGLQTASDPSGFDLFLPGPENPLTRLTAIRLLDVASLARQTANGINDAESFVDPQITDGLSALGLAERAPTRFALSFTWSRQVPRPDVTVDFPRELVGRLGEEFAIASAPLPSTTRTELAAPAVVEGVVVGIDIDGGHKVIVRGILSTGDTSTGRTRRITVLVRTAREFAQASALVGTRTQVRARGSFDGKQSLEAAENGFTVIDGNPS</sequence>
<name>A0A917QHV6_9NOCA</name>
<reference evidence="1" key="2">
    <citation type="submission" date="2020-09" db="EMBL/GenBank/DDBJ databases">
        <authorList>
            <person name="Sun Q."/>
            <person name="Zhou Y."/>
        </authorList>
    </citation>
    <scope>NUCLEOTIDE SEQUENCE</scope>
    <source>
        <strain evidence="1">CGMCC 4.7278</strain>
    </source>
</reference>
<dbReference type="RefSeq" id="WP_188828922.1">
    <property type="nucleotide sequence ID" value="NZ_BMMW01000002.1"/>
</dbReference>
<dbReference type="EMBL" id="BMMW01000002">
    <property type="protein sequence ID" value="GGK51102.1"/>
    <property type="molecule type" value="Genomic_DNA"/>
</dbReference>
<reference evidence="1" key="1">
    <citation type="journal article" date="2014" name="Int. J. Syst. Evol. Microbiol.">
        <title>Complete genome sequence of Corynebacterium casei LMG S-19264T (=DSM 44701T), isolated from a smear-ripened cheese.</title>
        <authorList>
            <consortium name="US DOE Joint Genome Institute (JGI-PGF)"/>
            <person name="Walter F."/>
            <person name="Albersmeier A."/>
            <person name="Kalinowski J."/>
            <person name="Ruckert C."/>
        </authorList>
    </citation>
    <scope>NUCLEOTIDE SEQUENCE</scope>
    <source>
        <strain evidence="1">CGMCC 4.7278</strain>
    </source>
</reference>
<accession>A0A917QHV6</accession>
<organism evidence="1 2">
    <name type="scientific">Nocardia camponoti</name>
    <dbReference type="NCBI Taxonomy" id="1616106"/>
    <lineage>
        <taxon>Bacteria</taxon>
        <taxon>Bacillati</taxon>
        <taxon>Actinomycetota</taxon>
        <taxon>Actinomycetes</taxon>
        <taxon>Mycobacteriales</taxon>
        <taxon>Nocardiaceae</taxon>
        <taxon>Nocardia</taxon>
    </lineage>
</organism>
<comment type="caution">
    <text evidence="1">The sequence shown here is derived from an EMBL/GenBank/DDBJ whole genome shotgun (WGS) entry which is preliminary data.</text>
</comment>
<dbReference type="Proteomes" id="UP000612956">
    <property type="component" value="Unassembled WGS sequence"/>
</dbReference>
<gene>
    <name evidence="1" type="ORF">GCM10011591_23340</name>
</gene>
<evidence type="ECO:0000313" key="2">
    <source>
        <dbReference type="Proteomes" id="UP000612956"/>
    </source>
</evidence>
<keyword evidence="2" id="KW-1185">Reference proteome</keyword>